<gene>
    <name evidence="1" type="ORF">EVAR_75389_1</name>
</gene>
<proteinExistence type="predicted"/>
<organism evidence="1 2">
    <name type="scientific">Eumeta variegata</name>
    <name type="common">Bagworm moth</name>
    <name type="synonym">Eumeta japonica</name>
    <dbReference type="NCBI Taxonomy" id="151549"/>
    <lineage>
        <taxon>Eukaryota</taxon>
        <taxon>Metazoa</taxon>
        <taxon>Ecdysozoa</taxon>
        <taxon>Arthropoda</taxon>
        <taxon>Hexapoda</taxon>
        <taxon>Insecta</taxon>
        <taxon>Pterygota</taxon>
        <taxon>Neoptera</taxon>
        <taxon>Endopterygota</taxon>
        <taxon>Lepidoptera</taxon>
        <taxon>Glossata</taxon>
        <taxon>Ditrysia</taxon>
        <taxon>Tineoidea</taxon>
        <taxon>Psychidae</taxon>
        <taxon>Oiketicinae</taxon>
        <taxon>Eumeta</taxon>
    </lineage>
</organism>
<comment type="caution">
    <text evidence="1">The sequence shown here is derived from an EMBL/GenBank/DDBJ whole genome shotgun (WGS) entry which is preliminary data.</text>
</comment>
<dbReference type="AlphaFoldDB" id="A0A4C1TL66"/>
<name>A0A4C1TL66_EUMVA</name>
<protein>
    <submittedName>
        <fullName evidence="1">Uncharacterized protein</fullName>
    </submittedName>
</protein>
<dbReference type="EMBL" id="BGZK01000067">
    <property type="protein sequence ID" value="GBP14794.1"/>
    <property type="molecule type" value="Genomic_DNA"/>
</dbReference>
<evidence type="ECO:0000313" key="1">
    <source>
        <dbReference type="EMBL" id="GBP14794.1"/>
    </source>
</evidence>
<evidence type="ECO:0000313" key="2">
    <source>
        <dbReference type="Proteomes" id="UP000299102"/>
    </source>
</evidence>
<sequence>MNAERYDVQTRYERSARAHLVFPYNKYEEFELQFGAHCVGTKAHGALITGASLSQFRAGSGGRLPTT</sequence>
<dbReference type="Proteomes" id="UP000299102">
    <property type="component" value="Unassembled WGS sequence"/>
</dbReference>
<accession>A0A4C1TL66</accession>
<keyword evidence="2" id="KW-1185">Reference proteome</keyword>
<reference evidence="1 2" key="1">
    <citation type="journal article" date="2019" name="Commun. Biol.">
        <title>The bagworm genome reveals a unique fibroin gene that provides high tensile strength.</title>
        <authorList>
            <person name="Kono N."/>
            <person name="Nakamura H."/>
            <person name="Ohtoshi R."/>
            <person name="Tomita M."/>
            <person name="Numata K."/>
            <person name="Arakawa K."/>
        </authorList>
    </citation>
    <scope>NUCLEOTIDE SEQUENCE [LARGE SCALE GENOMIC DNA]</scope>
</reference>